<gene>
    <name evidence="2" type="ORF">MKZ38_002019</name>
</gene>
<dbReference type="Proteomes" id="UP001201980">
    <property type="component" value="Unassembled WGS sequence"/>
</dbReference>
<evidence type="ECO:0000256" key="1">
    <source>
        <dbReference type="SAM" id="MobiDB-lite"/>
    </source>
</evidence>
<name>A0AAD5RWM1_9PEZI</name>
<feature type="region of interest" description="Disordered" evidence="1">
    <location>
        <begin position="79"/>
        <end position="99"/>
    </location>
</feature>
<feature type="region of interest" description="Disordered" evidence="1">
    <location>
        <begin position="173"/>
        <end position="242"/>
    </location>
</feature>
<comment type="caution">
    <text evidence="2">The sequence shown here is derived from an EMBL/GenBank/DDBJ whole genome shotgun (WGS) entry which is preliminary data.</text>
</comment>
<keyword evidence="3" id="KW-1185">Reference proteome</keyword>
<organism evidence="2 3">
    <name type="scientific">Zalerion maritima</name>
    <dbReference type="NCBI Taxonomy" id="339359"/>
    <lineage>
        <taxon>Eukaryota</taxon>
        <taxon>Fungi</taxon>
        <taxon>Dikarya</taxon>
        <taxon>Ascomycota</taxon>
        <taxon>Pezizomycotina</taxon>
        <taxon>Sordariomycetes</taxon>
        <taxon>Lulworthiomycetidae</taxon>
        <taxon>Lulworthiales</taxon>
        <taxon>Lulworthiaceae</taxon>
        <taxon>Zalerion</taxon>
    </lineage>
</organism>
<accession>A0AAD5RWM1</accession>
<sequence>MGDDNLSMALGVLYEMIEVDSCHTDDPGASFQRWRFHHLRRHGDLDLPHAPRMMTVASSIKPTAALATWREEHPNRYPTHPFEASHTASHKSIDSSTVGSQKSWVIDNTMWVSSRHECTRPLRRANPIEFHKMQWDPNFGTGGRLLEVKEIHPFASGRHMEPRDEREAYNSVFGETRGNFRGQMRKLRAGRGKGEKKSTTTPKPKKPRQAVEKRPSSSGTPTDDGTEERIRPEMVRQSQVSSSVRVDAVMSAHEFLENEDDELHPLQIPNPTFARKFGVIEEDRELDPHTLFSLSPTAEMCVEKAAVAASHRAALHRVLFELPENFNGPLTPQLWYDGGSDFRW</sequence>
<dbReference type="EMBL" id="JAKWBI020000159">
    <property type="protein sequence ID" value="KAJ2901269.1"/>
    <property type="molecule type" value="Genomic_DNA"/>
</dbReference>
<protein>
    <submittedName>
        <fullName evidence="2">Uncharacterized protein</fullName>
    </submittedName>
</protein>
<evidence type="ECO:0000313" key="2">
    <source>
        <dbReference type="EMBL" id="KAJ2901269.1"/>
    </source>
</evidence>
<reference evidence="2" key="1">
    <citation type="submission" date="2022-07" db="EMBL/GenBank/DDBJ databases">
        <title>Draft genome sequence of Zalerion maritima ATCC 34329, a (micro)plastics degrading marine fungus.</title>
        <authorList>
            <person name="Paco A."/>
            <person name="Goncalves M.F.M."/>
            <person name="Rocha-Santos T.A.P."/>
            <person name="Alves A."/>
        </authorList>
    </citation>
    <scope>NUCLEOTIDE SEQUENCE</scope>
    <source>
        <strain evidence="2">ATCC 34329</strain>
    </source>
</reference>
<evidence type="ECO:0000313" key="3">
    <source>
        <dbReference type="Proteomes" id="UP001201980"/>
    </source>
</evidence>
<proteinExistence type="predicted"/>
<dbReference type="AlphaFoldDB" id="A0AAD5RWM1"/>